<gene>
    <name evidence="2" type="ORF">HQ393_05805</name>
</gene>
<evidence type="ECO:0000256" key="1">
    <source>
        <dbReference type="SAM" id="Phobius"/>
    </source>
</evidence>
<dbReference type="NCBIfam" id="NF006751">
    <property type="entry name" value="PRK09272.1-4"/>
    <property type="match status" value="1"/>
</dbReference>
<feature type="transmembrane region" description="Helical" evidence="1">
    <location>
        <begin position="7"/>
        <end position="24"/>
    </location>
</feature>
<keyword evidence="1" id="KW-1133">Transmembrane helix</keyword>
<keyword evidence="3" id="KW-1185">Reference proteome</keyword>
<feature type="transmembrane region" description="Helical" evidence="1">
    <location>
        <begin position="30"/>
        <end position="50"/>
    </location>
</feature>
<dbReference type="Proteomes" id="UP000509597">
    <property type="component" value="Chromosome"/>
</dbReference>
<dbReference type="EMBL" id="CP058627">
    <property type="protein sequence ID" value="QLG87811.1"/>
    <property type="molecule type" value="Genomic_DNA"/>
</dbReference>
<name>A0A7H9BIL6_9NEIS</name>
<evidence type="ECO:0000313" key="2">
    <source>
        <dbReference type="EMBL" id="QLG87811.1"/>
    </source>
</evidence>
<feature type="transmembrane region" description="Helical" evidence="1">
    <location>
        <begin position="62"/>
        <end position="82"/>
    </location>
</feature>
<reference evidence="2 3" key="1">
    <citation type="submission" date="2020-07" db="EMBL/GenBank/DDBJ databases">
        <title>Complete genome sequence of Chitinibacter sp. 2T18.</title>
        <authorList>
            <person name="Bae J.-W."/>
            <person name="Choi J.-W."/>
        </authorList>
    </citation>
    <scope>NUCLEOTIDE SEQUENCE [LARGE SCALE GENOMIC DNA]</scope>
    <source>
        <strain evidence="2 3">2T18</strain>
    </source>
</reference>
<dbReference type="AlphaFoldDB" id="A0A7H9BIL6"/>
<dbReference type="KEGG" id="chiz:HQ393_05805"/>
<sequence>MASAYLITKYLITAAAVVGISEVASRYERIGGLLAALPIVTCLTLIWLYIEKQPSDKIANHAWYTFWYVVPTLPTFLAFPSLLTRFGFWPALGISVVATMALFLVYAQVLAQFQINLL</sequence>
<feature type="transmembrane region" description="Helical" evidence="1">
    <location>
        <begin position="88"/>
        <end position="111"/>
    </location>
</feature>
<dbReference type="RefSeq" id="WP_179357891.1">
    <property type="nucleotide sequence ID" value="NZ_CP058627.1"/>
</dbReference>
<organism evidence="2 3">
    <name type="scientific">Chitinibacter bivalviorum</name>
    <dbReference type="NCBI Taxonomy" id="2739434"/>
    <lineage>
        <taxon>Bacteria</taxon>
        <taxon>Pseudomonadati</taxon>
        <taxon>Pseudomonadota</taxon>
        <taxon>Betaproteobacteria</taxon>
        <taxon>Neisseriales</taxon>
        <taxon>Chitinibacteraceae</taxon>
        <taxon>Chitinibacter</taxon>
    </lineage>
</organism>
<keyword evidence="1" id="KW-0812">Transmembrane</keyword>
<protein>
    <submittedName>
        <fullName evidence="2">DUF3147 family protein</fullName>
    </submittedName>
</protein>
<keyword evidence="1" id="KW-0472">Membrane</keyword>
<evidence type="ECO:0000313" key="3">
    <source>
        <dbReference type="Proteomes" id="UP000509597"/>
    </source>
</evidence>
<proteinExistence type="predicted"/>
<accession>A0A7H9BIL6</accession>